<evidence type="ECO:0000256" key="1">
    <source>
        <dbReference type="ARBA" id="ARBA00004377"/>
    </source>
</evidence>
<dbReference type="Pfam" id="PF25994">
    <property type="entry name" value="HH_AprE"/>
    <property type="match status" value="1"/>
</dbReference>
<evidence type="ECO:0000313" key="13">
    <source>
        <dbReference type="EMBL" id="KPA91025.1"/>
    </source>
</evidence>
<name>A0A0M9GH12_9PSED</name>
<keyword evidence="4 9" id="KW-1003">Cell membrane</keyword>
<dbReference type="EMBL" id="JSYZ01000009">
    <property type="protein sequence ID" value="KPA91025.1"/>
    <property type="molecule type" value="Genomic_DNA"/>
</dbReference>
<dbReference type="PRINTS" id="PR01490">
    <property type="entry name" value="RTXTOXIND"/>
</dbReference>
<dbReference type="InterPro" id="IPR010129">
    <property type="entry name" value="T1SS_HlyD"/>
</dbReference>
<evidence type="ECO:0000256" key="5">
    <source>
        <dbReference type="ARBA" id="ARBA00022519"/>
    </source>
</evidence>
<evidence type="ECO:0000259" key="12">
    <source>
        <dbReference type="Pfam" id="PF26002"/>
    </source>
</evidence>
<dbReference type="PATRIC" id="fig|50340.43.peg.6485"/>
<dbReference type="GO" id="GO:0005886">
    <property type="term" value="C:plasma membrane"/>
    <property type="evidence" value="ECO:0007669"/>
    <property type="project" value="UniProtKB-SubCell"/>
</dbReference>
<sequence>MTVHDQENSLAGSLNRHLRLGAVSLLVLLGGGLGWAISTDLSGAVIAAGSVAVESNVKKIQHPTGGIVAELLVSEGQQVRAGDVLIRLDATLPKVGEAIVSKSLSQALARQARLEAERDGAADLVTPASLINRLGADAAQALMSSEQRLFEDRRSSREGQKKQLRERIRQLNETIAGHDLQQKTKTEEIELIDKEYQAVRKLFEKGMMTIDRVNTLARGIARLRGERGQLIASIAEARGKIAETELQRLQIDQSFRSEVSLELRELEARQGELVERDIAANDQLKRIDITAPVSGRVQQLAVHTLGGVISPAENLMQIVPADDELLVEARISAQDIDQVSLGQDAVLRLSAFNRSTTPELKGQVVRLSADLVQDERTGMGFYRAGIKIPHSELTQLQGLTLVPGMPVESMIQTGTRSVISYLLKPISDHAQRAFREG</sequence>
<dbReference type="Gene3D" id="2.40.50.100">
    <property type="match status" value="1"/>
</dbReference>
<keyword evidence="10" id="KW-0175">Coiled coil</keyword>
<dbReference type="Proteomes" id="UP000037931">
    <property type="component" value="Unassembled WGS sequence"/>
</dbReference>
<keyword evidence="14" id="KW-1185">Reference proteome</keyword>
<dbReference type="NCBIfam" id="TIGR01843">
    <property type="entry name" value="type_I_hlyD"/>
    <property type="match status" value="1"/>
</dbReference>
<comment type="caution">
    <text evidence="13">The sequence shown here is derived from an EMBL/GenBank/DDBJ whole genome shotgun (WGS) entry which is preliminary data.</text>
</comment>
<dbReference type="PANTHER" id="PTHR30386">
    <property type="entry name" value="MEMBRANE FUSION SUBUNIT OF EMRAB-TOLC MULTIDRUG EFFLUX PUMP"/>
    <property type="match status" value="1"/>
</dbReference>
<keyword evidence="8 9" id="KW-0472">Membrane</keyword>
<evidence type="ECO:0000256" key="4">
    <source>
        <dbReference type="ARBA" id="ARBA00022475"/>
    </source>
</evidence>
<comment type="similarity">
    <text evidence="2 9">Belongs to the membrane fusion protein (MFP) (TC 8.A.1) family.</text>
</comment>
<evidence type="ECO:0000256" key="6">
    <source>
        <dbReference type="ARBA" id="ARBA00022692"/>
    </source>
</evidence>
<feature type="domain" description="AprE-like beta-barrel" evidence="12">
    <location>
        <begin position="325"/>
        <end position="414"/>
    </location>
</feature>
<keyword evidence="5 9" id="KW-0997">Cell inner membrane</keyword>
<evidence type="ECO:0000313" key="14">
    <source>
        <dbReference type="Proteomes" id="UP000037931"/>
    </source>
</evidence>
<keyword evidence="3 9" id="KW-0813">Transport</keyword>
<evidence type="ECO:0000256" key="10">
    <source>
        <dbReference type="SAM" id="Coils"/>
    </source>
</evidence>
<dbReference type="GO" id="GO:0015031">
    <property type="term" value="P:protein transport"/>
    <property type="evidence" value="ECO:0007669"/>
    <property type="project" value="InterPro"/>
</dbReference>
<dbReference type="Pfam" id="PF26002">
    <property type="entry name" value="Beta-barrel_AprE"/>
    <property type="match status" value="1"/>
</dbReference>
<proteinExistence type="inferred from homology"/>
<evidence type="ECO:0000256" key="2">
    <source>
        <dbReference type="ARBA" id="ARBA00009477"/>
    </source>
</evidence>
<comment type="subcellular location">
    <subcellularLocation>
        <location evidence="1 9">Cell inner membrane</location>
        <topology evidence="1 9">Single-pass membrane protein</topology>
    </subcellularLocation>
</comment>
<dbReference type="STRING" id="50340.PF66_03103"/>
<feature type="coiled-coil region" evidence="10">
    <location>
        <begin position="154"/>
        <end position="181"/>
    </location>
</feature>
<evidence type="ECO:0000256" key="3">
    <source>
        <dbReference type="ARBA" id="ARBA00022448"/>
    </source>
</evidence>
<protein>
    <recommendedName>
        <fullName evidence="9">Membrane fusion protein (MFP) family protein</fullName>
    </recommendedName>
</protein>
<dbReference type="InterPro" id="IPR058781">
    <property type="entry name" value="HH_AprE-like"/>
</dbReference>
<accession>A0A0M9GH12</accession>
<evidence type="ECO:0000256" key="8">
    <source>
        <dbReference type="ARBA" id="ARBA00023136"/>
    </source>
</evidence>
<reference evidence="13 14" key="1">
    <citation type="journal article" date="2015" name="PLoS ONE">
        <title>Rice-Infecting Pseudomonas Genomes Are Highly Accessorized and Harbor Multiple Putative Virulence Mechanisms to Cause Sheath Brown Rot.</title>
        <authorList>
            <person name="Quibod I.L."/>
            <person name="Grande G."/>
            <person name="Oreiro E.G."/>
            <person name="Borja F.N."/>
            <person name="Dossa G.S."/>
            <person name="Mauleon R."/>
            <person name="Cruz C.V."/>
            <person name="Oliva R."/>
        </authorList>
    </citation>
    <scope>NUCLEOTIDE SEQUENCE [LARGE SCALE GENOMIC DNA]</scope>
    <source>
        <strain evidence="13 14">IRRI 6609</strain>
    </source>
</reference>
<keyword evidence="6 9" id="KW-0812">Transmembrane</keyword>
<evidence type="ECO:0000256" key="9">
    <source>
        <dbReference type="RuleBase" id="RU365093"/>
    </source>
</evidence>
<dbReference type="InterPro" id="IPR058982">
    <property type="entry name" value="Beta-barrel_AprE"/>
</dbReference>
<dbReference type="PANTHER" id="PTHR30386:SF17">
    <property type="entry name" value="ALKALINE PROTEASE SECRETION PROTEIN APRE"/>
    <property type="match status" value="1"/>
</dbReference>
<evidence type="ECO:0000256" key="7">
    <source>
        <dbReference type="ARBA" id="ARBA00022989"/>
    </source>
</evidence>
<keyword evidence="7 9" id="KW-1133">Transmembrane helix</keyword>
<feature type="transmembrane region" description="Helical" evidence="9">
    <location>
        <begin position="20"/>
        <end position="37"/>
    </location>
</feature>
<feature type="domain" description="AprE-like long alpha-helical hairpin" evidence="11">
    <location>
        <begin position="98"/>
        <end position="283"/>
    </location>
</feature>
<dbReference type="RefSeq" id="WP_054063112.1">
    <property type="nucleotide sequence ID" value="NZ_JSYZ01000009.1"/>
</dbReference>
<organism evidence="13 14">
    <name type="scientific">Pseudomonas asplenii</name>
    <dbReference type="NCBI Taxonomy" id="53407"/>
    <lineage>
        <taxon>Bacteria</taxon>
        <taxon>Pseudomonadati</taxon>
        <taxon>Pseudomonadota</taxon>
        <taxon>Gammaproteobacteria</taxon>
        <taxon>Pseudomonadales</taxon>
        <taxon>Pseudomonadaceae</taxon>
        <taxon>Pseudomonas</taxon>
    </lineage>
</organism>
<evidence type="ECO:0000259" key="11">
    <source>
        <dbReference type="Pfam" id="PF25994"/>
    </source>
</evidence>
<dbReference type="InterPro" id="IPR050739">
    <property type="entry name" value="MFP"/>
</dbReference>
<dbReference type="Gene3D" id="2.40.30.170">
    <property type="match status" value="1"/>
</dbReference>
<dbReference type="OrthoDB" id="9775513at2"/>
<gene>
    <name evidence="13" type="ORF">PF66_03103</name>
</gene>
<dbReference type="AlphaFoldDB" id="A0A0M9GH12"/>